<evidence type="ECO:0000313" key="3">
    <source>
        <dbReference type="Proteomes" id="UP001222027"/>
    </source>
</evidence>
<gene>
    <name evidence="2" type="ORF">OPV22_013184</name>
</gene>
<comment type="caution">
    <text evidence="2">The sequence shown here is derived from an EMBL/GenBank/DDBJ whole genome shotgun (WGS) entry which is preliminary data.</text>
</comment>
<keyword evidence="3" id="KW-1185">Reference proteome</keyword>
<feature type="region of interest" description="Disordered" evidence="1">
    <location>
        <begin position="1"/>
        <end position="31"/>
    </location>
</feature>
<sequence>MSKATSKAGEKVSESIPPCGIHPPITSRYSIDRDGPVTFPVLDQRAPPSSSPLLRIFAVMGTVQGRFRSKIAPFDVVFAVGIPPNPELSTRVWIVRPFREKNIGIVVPF</sequence>
<organism evidence="2 3">
    <name type="scientific">Ensete ventricosum</name>
    <name type="common">Abyssinian banana</name>
    <name type="synonym">Musa ensete</name>
    <dbReference type="NCBI Taxonomy" id="4639"/>
    <lineage>
        <taxon>Eukaryota</taxon>
        <taxon>Viridiplantae</taxon>
        <taxon>Streptophyta</taxon>
        <taxon>Embryophyta</taxon>
        <taxon>Tracheophyta</taxon>
        <taxon>Spermatophyta</taxon>
        <taxon>Magnoliopsida</taxon>
        <taxon>Liliopsida</taxon>
        <taxon>Zingiberales</taxon>
        <taxon>Musaceae</taxon>
        <taxon>Ensete</taxon>
    </lineage>
</organism>
<dbReference type="AlphaFoldDB" id="A0AAV8R0G5"/>
<dbReference type="EMBL" id="JAQQAF010000004">
    <property type="protein sequence ID" value="KAJ8491463.1"/>
    <property type="molecule type" value="Genomic_DNA"/>
</dbReference>
<evidence type="ECO:0000313" key="2">
    <source>
        <dbReference type="EMBL" id="KAJ8491463.1"/>
    </source>
</evidence>
<name>A0AAV8R0G5_ENSVE</name>
<protein>
    <submittedName>
        <fullName evidence="2">Uncharacterized protein</fullName>
    </submittedName>
</protein>
<evidence type="ECO:0000256" key="1">
    <source>
        <dbReference type="SAM" id="MobiDB-lite"/>
    </source>
</evidence>
<dbReference type="Proteomes" id="UP001222027">
    <property type="component" value="Unassembled WGS sequence"/>
</dbReference>
<reference evidence="2 3" key="1">
    <citation type="submission" date="2022-12" db="EMBL/GenBank/DDBJ databases">
        <title>Chromosome-scale assembly of the Ensete ventricosum genome.</title>
        <authorList>
            <person name="Dussert Y."/>
            <person name="Stocks J."/>
            <person name="Wendawek A."/>
            <person name="Woldeyes F."/>
            <person name="Nichols R.A."/>
            <person name="Borrell J.S."/>
        </authorList>
    </citation>
    <scope>NUCLEOTIDE SEQUENCE [LARGE SCALE GENOMIC DNA]</scope>
    <source>
        <strain evidence="3">cv. Maze</strain>
        <tissue evidence="2">Seeds</tissue>
    </source>
</reference>
<accession>A0AAV8R0G5</accession>
<proteinExistence type="predicted"/>